<accession>A0ABW9FVP7</accession>
<dbReference type="Proteomes" id="UP001629744">
    <property type="component" value="Unassembled WGS sequence"/>
</dbReference>
<evidence type="ECO:0000256" key="1">
    <source>
        <dbReference type="SAM" id="Phobius"/>
    </source>
</evidence>
<dbReference type="RefSeq" id="WP_348605595.1">
    <property type="nucleotide sequence ID" value="NZ_CP157276.1"/>
</dbReference>
<feature type="transmembrane region" description="Helical" evidence="1">
    <location>
        <begin position="137"/>
        <end position="157"/>
    </location>
</feature>
<sequence>MSIRRSVVVALVLGSGFGAVTSVMNEVASPMGAIGSRIAGTGWASTAEVTTLLLDAGWAWAALAVVAGALTGVRMSGAAAGALALISATTVYYLSDSILREEPLALYGPELVQWSIAAAVLGLPLGAVGASINDAGVIGLLAGLTVPVGAAVQMLVLPPSTGASAANPAAAWAQGIVFAAAAVAAAVVTARFVADSRRRRRAEAVDAVVS</sequence>
<keyword evidence="1" id="KW-0472">Membrane</keyword>
<feature type="transmembrane region" description="Helical" evidence="1">
    <location>
        <begin position="169"/>
        <end position="194"/>
    </location>
</feature>
<feature type="transmembrane region" description="Helical" evidence="1">
    <location>
        <begin position="111"/>
        <end position="130"/>
    </location>
</feature>
<name>A0ABW9FVP7_9NOCA</name>
<evidence type="ECO:0000313" key="2">
    <source>
        <dbReference type="EMBL" id="MFM1729447.1"/>
    </source>
</evidence>
<gene>
    <name evidence="2" type="ORF">ABEU19_002957</name>
</gene>
<keyword evidence="1" id="KW-0812">Transmembrane</keyword>
<keyword evidence="3" id="KW-1185">Reference proteome</keyword>
<comment type="caution">
    <text evidence="2">The sequence shown here is derived from an EMBL/GenBank/DDBJ whole genome shotgun (WGS) entry which is preliminary data.</text>
</comment>
<proteinExistence type="predicted"/>
<evidence type="ECO:0000313" key="3">
    <source>
        <dbReference type="Proteomes" id="UP001629744"/>
    </source>
</evidence>
<protein>
    <submittedName>
        <fullName evidence="2">Uncharacterized protein</fullName>
    </submittedName>
</protein>
<organism evidence="2 3">
    <name type="scientific">Prescottella soli</name>
    <dbReference type="NCBI Taxonomy" id="1543852"/>
    <lineage>
        <taxon>Bacteria</taxon>
        <taxon>Bacillati</taxon>
        <taxon>Actinomycetota</taxon>
        <taxon>Actinomycetes</taxon>
        <taxon>Mycobacteriales</taxon>
        <taxon>Nocardiaceae</taxon>
        <taxon>Prescottella</taxon>
    </lineage>
</organism>
<dbReference type="EMBL" id="JBDLNU010000003">
    <property type="protein sequence ID" value="MFM1729447.1"/>
    <property type="molecule type" value="Genomic_DNA"/>
</dbReference>
<feature type="transmembrane region" description="Helical" evidence="1">
    <location>
        <begin position="77"/>
        <end position="95"/>
    </location>
</feature>
<feature type="transmembrane region" description="Helical" evidence="1">
    <location>
        <begin position="49"/>
        <end position="70"/>
    </location>
</feature>
<keyword evidence="1" id="KW-1133">Transmembrane helix</keyword>
<reference evidence="2 3" key="1">
    <citation type="submission" date="2023-11" db="EMBL/GenBank/DDBJ databases">
        <authorList>
            <person name="Val-Calvo J."/>
            <person name="Scortti M."/>
            <person name="Vazquez-Boland J."/>
        </authorList>
    </citation>
    <scope>NUCLEOTIDE SEQUENCE [LARGE SCALE GENOMIC DNA]</scope>
    <source>
        <strain evidence="2 3">DSM 46662</strain>
    </source>
</reference>